<proteinExistence type="inferred from homology"/>
<dbReference type="EMBL" id="QAOQ01000007">
    <property type="protein sequence ID" value="PTQ94088.1"/>
    <property type="molecule type" value="Genomic_DNA"/>
</dbReference>
<sequence length="229" mass="26601">MSIADNLKELKKETDQYNVTLVAVSKTKPVEDIQEAYDAGQRIFGENQVQELMEKYDKLPTDIEWHLIGHLQTNKVKYIAPFISMIQSVDSLKLLQEINKQAEKNKRVIDCLLQVYIADEETKYGLSFDEVIELLRSPEYLELKNIRIRGLMGIATNTDNEKQIKEEFYELDTFFDGLTQSFFRKDDSFDELSMGMSSDYKIAMEQGCTMIRVGSTVFGKRVIKHWKNN</sequence>
<keyword evidence="7" id="KW-1185">Reference proteome</keyword>
<comment type="similarity">
    <text evidence="2 4">Belongs to the pyridoxal phosphate-binding protein YggS/PROSC family.</text>
</comment>
<dbReference type="Proteomes" id="UP000244168">
    <property type="component" value="Unassembled WGS sequence"/>
</dbReference>
<dbReference type="InterPro" id="IPR011078">
    <property type="entry name" value="PyrdxlP_homeostasis"/>
</dbReference>
<dbReference type="PANTHER" id="PTHR10146">
    <property type="entry name" value="PROLINE SYNTHETASE CO-TRANSCRIBED BACTERIAL HOMOLOG PROTEIN"/>
    <property type="match status" value="1"/>
</dbReference>
<dbReference type="AlphaFoldDB" id="A0A2T5J6B3"/>
<comment type="function">
    <text evidence="2">Pyridoxal 5'-phosphate (PLP)-binding protein, which is involved in PLP homeostasis.</text>
</comment>
<dbReference type="InterPro" id="IPR029066">
    <property type="entry name" value="PLP-binding_barrel"/>
</dbReference>
<dbReference type="FunFam" id="3.20.20.10:FF:000018">
    <property type="entry name" value="Pyridoxal phosphate homeostasis protein"/>
    <property type="match status" value="1"/>
</dbReference>
<evidence type="ECO:0000256" key="2">
    <source>
        <dbReference type="HAMAP-Rule" id="MF_02087"/>
    </source>
</evidence>
<dbReference type="NCBIfam" id="TIGR00044">
    <property type="entry name" value="YggS family pyridoxal phosphate-dependent enzyme"/>
    <property type="match status" value="1"/>
</dbReference>
<reference evidence="6 7" key="1">
    <citation type="submission" date="2018-04" db="EMBL/GenBank/DDBJ databases">
        <title>Genomic Encyclopedia of Archaeal and Bacterial Type Strains, Phase II (KMG-II): from individual species to whole genera.</title>
        <authorList>
            <person name="Goeker M."/>
        </authorList>
    </citation>
    <scope>NUCLEOTIDE SEQUENCE [LARGE SCALE GENOMIC DNA]</scope>
    <source>
        <strain evidence="6 7">DSM 26809</strain>
    </source>
</reference>
<dbReference type="PANTHER" id="PTHR10146:SF14">
    <property type="entry name" value="PYRIDOXAL PHOSPHATE HOMEOSTASIS PROTEIN"/>
    <property type="match status" value="1"/>
</dbReference>
<name>A0A2T5J6B3_9SPHI</name>
<dbReference type="CDD" id="cd00635">
    <property type="entry name" value="PLPDE_III_YBL036c_like"/>
    <property type="match status" value="1"/>
</dbReference>
<gene>
    <name evidence="6" type="ORF">C8P68_107152</name>
</gene>
<dbReference type="HAMAP" id="MF_02087">
    <property type="entry name" value="PLP_homeostasis"/>
    <property type="match status" value="1"/>
</dbReference>
<comment type="cofactor">
    <cofactor evidence="3">
        <name>pyridoxal 5'-phosphate</name>
        <dbReference type="ChEBI" id="CHEBI:597326"/>
    </cofactor>
</comment>
<feature type="modified residue" description="N6-(pyridoxal phosphate)lysine" evidence="2 3">
    <location>
        <position position="26"/>
    </location>
</feature>
<evidence type="ECO:0000256" key="1">
    <source>
        <dbReference type="ARBA" id="ARBA00022898"/>
    </source>
</evidence>
<comment type="caution">
    <text evidence="6">The sequence shown here is derived from an EMBL/GenBank/DDBJ whole genome shotgun (WGS) entry which is preliminary data.</text>
</comment>
<dbReference type="GO" id="GO:0030170">
    <property type="term" value="F:pyridoxal phosphate binding"/>
    <property type="evidence" value="ECO:0007669"/>
    <property type="project" value="UniProtKB-UniRule"/>
</dbReference>
<dbReference type="Gene3D" id="3.20.20.10">
    <property type="entry name" value="Alanine racemase"/>
    <property type="match status" value="1"/>
</dbReference>
<dbReference type="SUPFAM" id="SSF51419">
    <property type="entry name" value="PLP-binding barrel"/>
    <property type="match status" value="1"/>
</dbReference>
<dbReference type="Pfam" id="PF01168">
    <property type="entry name" value="Ala_racemase_N"/>
    <property type="match status" value="1"/>
</dbReference>
<keyword evidence="1 2" id="KW-0663">Pyridoxal phosphate</keyword>
<dbReference type="OrthoDB" id="9804072at2"/>
<evidence type="ECO:0000256" key="3">
    <source>
        <dbReference type="PIRSR" id="PIRSR004848-1"/>
    </source>
</evidence>
<dbReference type="InterPro" id="IPR001608">
    <property type="entry name" value="Ala_racemase_N"/>
</dbReference>
<evidence type="ECO:0000259" key="5">
    <source>
        <dbReference type="Pfam" id="PF01168"/>
    </source>
</evidence>
<evidence type="ECO:0000256" key="4">
    <source>
        <dbReference type="RuleBase" id="RU004514"/>
    </source>
</evidence>
<accession>A0A2T5J6B3</accession>
<protein>
    <recommendedName>
        <fullName evidence="2">Pyridoxal phosphate homeostasis protein</fullName>
        <shortName evidence="2">PLP homeostasis protein</shortName>
    </recommendedName>
</protein>
<evidence type="ECO:0000313" key="6">
    <source>
        <dbReference type="EMBL" id="PTQ94088.1"/>
    </source>
</evidence>
<organism evidence="6 7">
    <name type="scientific">Mucilaginibacter yixingensis</name>
    <dbReference type="NCBI Taxonomy" id="1295612"/>
    <lineage>
        <taxon>Bacteria</taxon>
        <taxon>Pseudomonadati</taxon>
        <taxon>Bacteroidota</taxon>
        <taxon>Sphingobacteriia</taxon>
        <taxon>Sphingobacteriales</taxon>
        <taxon>Sphingobacteriaceae</taxon>
        <taxon>Mucilaginibacter</taxon>
    </lineage>
</organism>
<evidence type="ECO:0000313" key="7">
    <source>
        <dbReference type="Proteomes" id="UP000244168"/>
    </source>
</evidence>
<dbReference type="PIRSF" id="PIRSF004848">
    <property type="entry name" value="YBL036c_PLPDEIII"/>
    <property type="match status" value="1"/>
</dbReference>
<dbReference type="RefSeq" id="WP_107830467.1">
    <property type="nucleotide sequence ID" value="NZ_CP160205.1"/>
</dbReference>
<feature type="domain" description="Alanine racemase N-terminal" evidence="5">
    <location>
        <begin position="3"/>
        <end position="220"/>
    </location>
</feature>